<feature type="domain" description="Response regulatory" evidence="6">
    <location>
        <begin position="536"/>
        <end position="652"/>
    </location>
</feature>
<reference evidence="7 8" key="2">
    <citation type="journal article" date="2011" name="Stand. Genomic Sci.">
        <title>Complete genome sequence of Isosphaera pallida type strain (IS1B).</title>
        <authorList>
            <consortium name="US DOE Joint Genome Institute (JGI-PGF)"/>
            <person name="Goker M."/>
            <person name="Cleland D."/>
            <person name="Saunders E."/>
            <person name="Lapidus A."/>
            <person name="Nolan M."/>
            <person name="Lucas S."/>
            <person name="Hammon N."/>
            <person name="Deshpande S."/>
            <person name="Cheng J.F."/>
            <person name="Tapia R."/>
            <person name="Han C."/>
            <person name="Goodwin L."/>
            <person name="Pitluck S."/>
            <person name="Liolios K."/>
            <person name="Pagani I."/>
            <person name="Ivanova N."/>
            <person name="Mavromatis K."/>
            <person name="Pati A."/>
            <person name="Chen A."/>
            <person name="Palaniappan K."/>
            <person name="Land M."/>
            <person name="Hauser L."/>
            <person name="Chang Y.J."/>
            <person name="Jeffries C.D."/>
            <person name="Detter J.C."/>
            <person name="Beck B."/>
            <person name="Woyke T."/>
            <person name="Bristow J."/>
            <person name="Eisen J.A."/>
            <person name="Markowitz V."/>
            <person name="Hugenholtz P."/>
            <person name="Kyrpides N.C."/>
            <person name="Klenk H.P."/>
        </authorList>
    </citation>
    <scope>NUCLEOTIDE SEQUENCE [LARGE SCALE GENOMIC DNA]</scope>
    <source>
        <strain evidence="8">ATCC 43644 / DSM 9630 / IS1B</strain>
    </source>
</reference>
<evidence type="ECO:0000256" key="2">
    <source>
        <dbReference type="ARBA" id="ARBA00022679"/>
    </source>
</evidence>
<dbReference type="STRING" id="575540.Isop_3613"/>
<evidence type="ECO:0000256" key="5">
    <source>
        <dbReference type="SAM" id="MobiDB-lite"/>
    </source>
</evidence>
<dbReference type="Gene3D" id="3.30.450.40">
    <property type="match status" value="1"/>
</dbReference>
<dbReference type="InterPro" id="IPR011006">
    <property type="entry name" value="CheY-like_superfamily"/>
</dbReference>
<dbReference type="Pfam" id="PF13185">
    <property type="entry name" value="GAF_2"/>
    <property type="match status" value="1"/>
</dbReference>
<keyword evidence="1 4" id="KW-0597">Phosphoprotein</keyword>
<dbReference type="SMART" id="SM00065">
    <property type="entry name" value="GAF"/>
    <property type="match status" value="1"/>
</dbReference>
<dbReference type="CDD" id="cd00156">
    <property type="entry name" value="REC"/>
    <property type="match status" value="1"/>
</dbReference>
<accession>E8QYI7</accession>
<feature type="compositionally biased region" description="Polar residues" evidence="5">
    <location>
        <begin position="659"/>
        <end position="674"/>
    </location>
</feature>
<dbReference type="EMBL" id="CP002353">
    <property type="protein sequence ID" value="ADV64170.1"/>
    <property type="molecule type" value="Genomic_DNA"/>
</dbReference>
<evidence type="ECO:0000256" key="3">
    <source>
        <dbReference type="ARBA" id="ARBA00022777"/>
    </source>
</evidence>
<dbReference type="SUPFAM" id="SSF52172">
    <property type="entry name" value="CheY-like"/>
    <property type="match status" value="1"/>
</dbReference>
<keyword evidence="2" id="KW-0808">Transferase</keyword>
<organism evidence="7 8">
    <name type="scientific">Isosphaera pallida (strain ATCC 43644 / DSM 9630 / IS1B)</name>
    <dbReference type="NCBI Taxonomy" id="575540"/>
    <lineage>
        <taxon>Bacteria</taxon>
        <taxon>Pseudomonadati</taxon>
        <taxon>Planctomycetota</taxon>
        <taxon>Planctomycetia</taxon>
        <taxon>Isosphaerales</taxon>
        <taxon>Isosphaeraceae</taxon>
        <taxon>Isosphaera</taxon>
    </lineage>
</organism>
<dbReference type="GO" id="GO:0000160">
    <property type="term" value="P:phosphorelay signal transduction system"/>
    <property type="evidence" value="ECO:0007669"/>
    <property type="project" value="InterPro"/>
</dbReference>
<evidence type="ECO:0000256" key="4">
    <source>
        <dbReference type="PROSITE-ProRule" id="PRU00169"/>
    </source>
</evidence>
<dbReference type="GO" id="GO:0016301">
    <property type="term" value="F:kinase activity"/>
    <property type="evidence" value="ECO:0007669"/>
    <property type="project" value="UniProtKB-KW"/>
</dbReference>
<feature type="region of interest" description="Disordered" evidence="5">
    <location>
        <begin position="1"/>
        <end position="40"/>
    </location>
</feature>
<feature type="modified residue" description="4-aspartylphosphate" evidence="4">
    <location>
        <position position="585"/>
    </location>
</feature>
<feature type="compositionally biased region" description="Basic and acidic residues" evidence="5">
    <location>
        <begin position="29"/>
        <end position="40"/>
    </location>
</feature>
<dbReference type="InterPro" id="IPR003018">
    <property type="entry name" value="GAF"/>
</dbReference>
<evidence type="ECO:0000259" key="6">
    <source>
        <dbReference type="PROSITE" id="PS50110"/>
    </source>
</evidence>
<dbReference type="InterPro" id="IPR001789">
    <property type="entry name" value="Sig_transdc_resp-reg_receiver"/>
</dbReference>
<dbReference type="InParanoid" id="E8QYI7"/>
<dbReference type="SMART" id="SM00448">
    <property type="entry name" value="REC"/>
    <property type="match status" value="1"/>
</dbReference>
<dbReference type="eggNOG" id="COG2203">
    <property type="taxonomic scope" value="Bacteria"/>
</dbReference>
<reference key="1">
    <citation type="submission" date="2010-11" db="EMBL/GenBank/DDBJ databases">
        <title>The complete sequence of chromosome of Isophaera pallida ATCC 43644.</title>
        <authorList>
            <consortium name="US DOE Joint Genome Institute (JGI-PGF)"/>
            <person name="Lucas S."/>
            <person name="Copeland A."/>
            <person name="Lapidus A."/>
            <person name="Bruce D."/>
            <person name="Goodwin L."/>
            <person name="Pitluck S."/>
            <person name="Kyrpides N."/>
            <person name="Mavromatis K."/>
            <person name="Pagani I."/>
            <person name="Ivanova N."/>
            <person name="Saunders E."/>
            <person name="Brettin T."/>
            <person name="Detter J.C."/>
            <person name="Han C."/>
            <person name="Tapia R."/>
            <person name="Land M."/>
            <person name="Hauser L."/>
            <person name="Markowitz V."/>
            <person name="Cheng J.-F."/>
            <person name="Hugenholtz P."/>
            <person name="Woyke T."/>
            <person name="Wu D."/>
            <person name="Eisen J.A."/>
        </authorList>
    </citation>
    <scope>NUCLEOTIDE SEQUENCE</scope>
    <source>
        <strain>ATCC 43644</strain>
    </source>
</reference>
<feature type="region of interest" description="Disordered" evidence="5">
    <location>
        <begin position="208"/>
        <end position="237"/>
    </location>
</feature>
<dbReference type="Gene3D" id="3.40.50.2300">
    <property type="match status" value="1"/>
</dbReference>
<dbReference type="eggNOG" id="COG0745">
    <property type="taxonomic scope" value="Bacteria"/>
</dbReference>
<dbReference type="SUPFAM" id="SSF55781">
    <property type="entry name" value="GAF domain-like"/>
    <property type="match status" value="1"/>
</dbReference>
<protein>
    <submittedName>
        <fullName evidence="7">Response regulator receiver modulated GAF sensor protein</fullName>
    </submittedName>
</protein>
<dbReference type="Pfam" id="PF00072">
    <property type="entry name" value="Response_reg"/>
    <property type="match status" value="1"/>
</dbReference>
<dbReference type="PANTHER" id="PTHR44591">
    <property type="entry name" value="STRESS RESPONSE REGULATOR PROTEIN 1"/>
    <property type="match status" value="1"/>
</dbReference>
<dbReference type="InterPro" id="IPR029016">
    <property type="entry name" value="GAF-like_dom_sf"/>
</dbReference>
<gene>
    <name evidence="7" type="ordered locus">Isop_3613</name>
</gene>
<dbReference type="OrthoDB" id="227620at2"/>
<dbReference type="RefSeq" id="WP_013566458.1">
    <property type="nucleotide sequence ID" value="NC_014962.1"/>
</dbReference>
<dbReference type="PANTHER" id="PTHR44591:SF3">
    <property type="entry name" value="RESPONSE REGULATORY DOMAIN-CONTAINING PROTEIN"/>
    <property type="match status" value="1"/>
</dbReference>
<dbReference type="KEGG" id="ipa:Isop_3613"/>
<keyword evidence="8" id="KW-1185">Reference proteome</keyword>
<dbReference type="AlphaFoldDB" id="E8QYI7"/>
<dbReference type="InterPro" id="IPR050595">
    <property type="entry name" value="Bact_response_regulator"/>
</dbReference>
<feature type="region of interest" description="Disordered" evidence="5">
    <location>
        <begin position="656"/>
        <end position="690"/>
    </location>
</feature>
<evidence type="ECO:0000313" key="8">
    <source>
        <dbReference type="Proteomes" id="UP000008631"/>
    </source>
</evidence>
<proteinExistence type="predicted"/>
<dbReference type="HOGENOM" id="CLU_481184_0_0_0"/>
<dbReference type="Gene3D" id="3.30.450.20">
    <property type="entry name" value="PAS domain"/>
    <property type="match status" value="1"/>
</dbReference>
<evidence type="ECO:0000313" key="7">
    <source>
        <dbReference type="EMBL" id="ADV64170.1"/>
    </source>
</evidence>
<dbReference type="Proteomes" id="UP000008631">
    <property type="component" value="Chromosome"/>
</dbReference>
<evidence type="ECO:0000256" key="1">
    <source>
        <dbReference type="ARBA" id="ARBA00022553"/>
    </source>
</evidence>
<name>E8QYI7_ISOPI</name>
<keyword evidence="3" id="KW-0418">Kinase</keyword>
<sequence length="690" mass="74919">MGYDDHKSIDAAPVRGVTATARSSPPHSFRSEGTRRLSDKPRILVIARGSPRGSAADASSESAPSANGLASIWGEAAETVRVSSIARAIHLLGMQDFAGVFVERSQLPLVRDAGQLLQAEEILEVIADGVALLDNQYRITWRNAAFDNLAAPGPAMLGRGFAEMFAGSVELVDLEALPSADRGDAATPVTEFLDRAQRERKSVEVLLKVSTPSPHTPPHEATPDTPPSSNSPGSDPAVRYLKVAATPVWDPAPPHNLLHLVLLVRDVTAEVLERLKLDAIHHAGEELADILPQDLSTMTVEDRKDLLKHNIGRHMKTLLGLDYFEIRLLDKSTQRLIPLLAEGMTEDAASRALLARVEGSGVTGYVAATAKSYLCPDTAHDPLYLPGAEGARSSLTVPLIDHGQVIGTLNVENSQPHAFDDRDRRILEIYARSVASALHTLELLEAEKATTVQESVETIRRQLALPIDQILADGMRILDRYAGHDDEILQRLRRLIATARRIARMLEDVGSTLAPTSLTSGDPQTAGASKRFAGRTILVADAQDTIRVRVHEILGQLGAVVETVADGQTAVAQARHSPYSLALVDIRLPDMKAYDVFRRLREVQPDLPVIFITGFGYDPSHAIVKARQEGLKYVLFKPFKPDKLIELVELALRDRDANGDSSAPSLSPQHPSENSPDDPHANPPRTTTVV</sequence>
<dbReference type="PROSITE" id="PS50110">
    <property type="entry name" value="RESPONSE_REGULATORY"/>
    <property type="match status" value="1"/>
</dbReference>